<organism evidence="1 2">
    <name type="scientific">Limosilactobacillus coleohominis</name>
    <dbReference type="NCBI Taxonomy" id="181675"/>
    <lineage>
        <taxon>Bacteria</taxon>
        <taxon>Bacillati</taxon>
        <taxon>Bacillota</taxon>
        <taxon>Bacilli</taxon>
        <taxon>Lactobacillales</taxon>
        <taxon>Lactobacillaceae</taxon>
        <taxon>Limosilactobacillus</taxon>
    </lineage>
</organism>
<dbReference type="RefSeq" id="WP_204784573.1">
    <property type="nucleotide sequence ID" value="NZ_JACJKU010000007.1"/>
</dbReference>
<name>A0ABS2GV98_9LACO</name>
<sequence length="134" mass="16116">MRKDIKEIRQVLKDYSRIKHDLKQINFLPSPSFEGTGSHSNLNHTESKFVNHADFSWRLHRVEDAIDNIKDSKYRFIINKYIINKKYTRPQLCQRYDISLRSFNSMKNRALVEFAKNYGMDQLLDEMKKPQVYE</sequence>
<keyword evidence="2" id="KW-1185">Reference proteome</keyword>
<reference evidence="1 2" key="1">
    <citation type="journal article" date="2021" name="Sci. Rep.">
        <title>The distribution of antibiotic resistance genes in chicken gut microbiota commensals.</title>
        <authorList>
            <person name="Juricova H."/>
            <person name="Matiasovicova J."/>
            <person name="Kubasova T."/>
            <person name="Cejkova D."/>
            <person name="Rychlik I."/>
        </authorList>
    </citation>
    <scope>NUCLEOTIDE SEQUENCE [LARGE SCALE GENOMIC DNA]</scope>
    <source>
        <strain evidence="1 2">An574</strain>
    </source>
</reference>
<evidence type="ECO:0008006" key="3">
    <source>
        <dbReference type="Google" id="ProtNLM"/>
    </source>
</evidence>
<dbReference type="EMBL" id="JACJKU010000007">
    <property type="protein sequence ID" value="MBM6940162.1"/>
    <property type="molecule type" value="Genomic_DNA"/>
</dbReference>
<dbReference type="Proteomes" id="UP000785625">
    <property type="component" value="Unassembled WGS sequence"/>
</dbReference>
<gene>
    <name evidence="1" type="ORF">H5975_01445</name>
</gene>
<evidence type="ECO:0000313" key="1">
    <source>
        <dbReference type="EMBL" id="MBM6940162.1"/>
    </source>
</evidence>
<accession>A0ABS2GV98</accession>
<proteinExistence type="predicted"/>
<comment type="caution">
    <text evidence="1">The sequence shown here is derived from an EMBL/GenBank/DDBJ whole genome shotgun (WGS) entry which is preliminary data.</text>
</comment>
<evidence type="ECO:0000313" key="2">
    <source>
        <dbReference type="Proteomes" id="UP000785625"/>
    </source>
</evidence>
<protein>
    <recommendedName>
        <fullName evidence="3">Transcriptional regulator</fullName>
    </recommendedName>
</protein>